<keyword evidence="2" id="KW-0805">Transcription regulation</keyword>
<evidence type="ECO:0000256" key="3">
    <source>
        <dbReference type="ARBA" id="ARBA00023125"/>
    </source>
</evidence>
<dbReference type="PANTHER" id="PTHR13935:SF41">
    <property type="entry name" value="TRANSCRIPTION FACTOR ORG2-RELATED"/>
    <property type="match status" value="1"/>
</dbReference>
<dbReference type="AlphaFoldDB" id="A0A9D5CQ04"/>
<dbReference type="SMART" id="SM00353">
    <property type="entry name" value="HLH"/>
    <property type="match status" value="1"/>
</dbReference>
<name>A0A9D5CQ04_9LILI</name>
<keyword evidence="8" id="KW-0175">Coiled coil</keyword>
<dbReference type="GO" id="GO:0090575">
    <property type="term" value="C:RNA polymerase II transcription regulator complex"/>
    <property type="evidence" value="ECO:0007669"/>
    <property type="project" value="TreeGrafter"/>
</dbReference>
<dbReference type="Pfam" id="PF00010">
    <property type="entry name" value="HLH"/>
    <property type="match status" value="1"/>
</dbReference>
<keyword evidence="11" id="KW-1185">Reference proteome</keyword>
<evidence type="ECO:0000256" key="1">
    <source>
        <dbReference type="ARBA" id="ARBA00005510"/>
    </source>
</evidence>
<evidence type="ECO:0000313" key="10">
    <source>
        <dbReference type="EMBL" id="KAJ0977525.1"/>
    </source>
</evidence>
<evidence type="ECO:0000256" key="8">
    <source>
        <dbReference type="SAM" id="Coils"/>
    </source>
</evidence>
<gene>
    <name evidence="10" type="ORF">J5N97_012999</name>
</gene>
<proteinExistence type="inferred from homology"/>
<organism evidence="10 11">
    <name type="scientific">Dioscorea zingiberensis</name>
    <dbReference type="NCBI Taxonomy" id="325984"/>
    <lineage>
        <taxon>Eukaryota</taxon>
        <taxon>Viridiplantae</taxon>
        <taxon>Streptophyta</taxon>
        <taxon>Embryophyta</taxon>
        <taxon>Tracheophyta</taxon>
        <taxon>Spermatophyta</taxon>
        <taxon>Magnoliopsida</taxon>
        <taxon>Liliopsida</taxon>
        <taxon>Dioscoreales</taxon>
        <taxon>Dioscoreaceae</taxon>
        <taxon>Dioscorea</taxon>
    </lineage>
</organism>
<evidence type="ECO:0000256" key="6">
    <source>
        <dbReference type="ARBA" id="ARBA00056447"/>
    </source>
</evidence>
<dbReference type="GO" id="GO:0000981">
    <property type="term" value="F:DNA-binding transcription factor activity, RNA polymerase II-specific"/>
    <property type="evidence" value="ECO:0007669"/>
    <property type="project" value="TreeGrafter"/>
</dbReference>
<dbReference type="PROSITE" id="PS50888">
    <property type="entry name" value="BHLH"/>
    <property type="match status" value="1"/>
</dbReference>
<comment type="similarity">
    <text evidence="1">Belongs to the bHLH protein family.</text>
</comment>
<evidence type="ECO:0000259" key="9">
    <source>
        <dbReference type="PROSITE" id="PS50888"/>
    </source>
</evidence>
<dbReference type="FunFam" id="4.10.280.10:FF:000074">
    <property type="entry name" value="Transcription factor ORG2"/>
    <property type="match status" value="1"/>
</dbReference>
<dbReference type="GO" id="GO:0042594">
    <property type="term" value="P:response to starvation"/>
    <property type="evidence" value="ECO:0007669"/>
    <property type="project" value="UniProtKB-ARBA"/>
</dbReference>
<protein>
    <recommendedName>
        <fullName evidence="7">Protein IRON-RELATED TRANSCRIPTION FACTOR 2</fullName>
    </recommendedName>
</protein>
<dbReference type="PANTHER" id="PTHR13935">
    <property type="entry name" value="ACHAETE-SCUTE TRANSCRIPTION FACTOR-RELATED"/>
    <property type="match status" value="1"/>
</dbReference>
<dbReference type="CDD" id="cd18914">
    <property type="entry name" value="bHLH_AtORG2_like"/>
    <property type="match status" value="1"/>
</dbReference>
<dbReference type="EMBL" id="JAGGNH010000003">
    <property type="protein sequence ID" value="KAJ0977525.1"/>
    <property type="molecule type" value="Genomic_DNA"/>
</dbReference>
<evidence type="ECO:0000313" key="11">
    <source>
        <dbReference type="Proteomes" id="UP001085076"/>
    </source>
</evidence>
<dbReference type="Gene3D" id="4.10.280.10">
    <property type="entry name" value="Helix-loop-helix DNA-binding domain"/>
    <property type="match status" value="1"/>
</dbReference>
<evidence type="ECO:0000256" key="5">
    <source>
        <dbReference type="ARBA" id="ARBA00023242"/>
    </source>
</evidence>
<dbReference type="InterPro" id="IPR011598">
    <property type="entry name" value="bHLH_dom"/>
</dbReference>
<accession>A0A9D5CQ04</accession>
<dbReference type="Proteomes" id="UP001085076">
    <property type="component" value="Miscellaneous, Linkage group lg03"/>
</dbReference>
<keyword evidence="5" id="KW-0539">Nucleus</keyword>
<dbReference type="SUPFAM" id="SSF47459">
    <property type="entry name" value="HLH, helix-loop-helix DNA-binding domain"/>
    <property type="match status" value="1"/>
</dbReference>
<evidence type="ECO:0000256" key="2">
    <source>
        <dbReference type="ARBA" id="ARBA00023015"/>
    </source>
</evidence>
<dbReference type="InterPro" id="IPR015660">
    <property type="entry name" value="MASH1/Ascl1a-like"/>
</dbReference>
<evidence type="ECO:0000256" key="4">
    <source>
        <dbReference type="ARBA" id="ARBA00023163"/>
    </source>
</evidence>
<sequence>MLALCPHKLSSTTGMQLEEAMIHELHCKCPVVRFPPKEAGASYNHFDHGFSPDQPDLDFDDLGFPISPTIHDSSNMTKKLSHNAYERDRRKKLNGLYSSLRSLLPETEQNKKLSIPCTISRVLKYIPELQRQVQRLSQKKEEMLLNKSRERRRAGLASHSDQFEIHPVISAACLNNKQVMMQICIFNKQTTRIPLSKILRVLEGQGLQLMDASTSTTDSDQTFYSLHLQAKETINMDFHIFCDHLITVVKDQSSSLASSNICNGGI</sequence>
<evidence type="ECO:0000256" key="7">
    <source>
        <dbReference type="ARBA" id="ARBA00074844"/>
    </source>
</evidence>
<dbReference type="OrthoDB" id="6106870at2759"/>
<comment type="caution">
    <text evidence="10">The sequence shown here is derived from an EMBL/GenBank/DDBJ whole genome shotgun (WGS) entry which is preliminary data.</text>
</comment>
<reference evidence="10" key="2">
    <citation type="journal article" date="2022" name="Hortic Res">
        <title>The genome of Dioscorea zingiberensis sheds light on the biosynthesis, origin and evolution of the medicinally important diosgenin saponins.</title>
        <authorList>
            <person name="Li Y."/>
            <person name="Tan C."/>
            <person name="Li Z."/>
            <person name="Guo J."/>
            <person name="Li S."/>
            <person name="Chen X."/>
            <person name="Wang C."/>
            <person name="Dai X."/>
            <person name="Yang H."/>
            <person name="Song W."/>
            <person name="Hou L."/>
            <person name="Xu J."/>
            <person name="Tong Z."/>
            <person name="Xu A."/>
            <person name="Yuan X."/>
            <person name="Wang W."/>
            <person name="Yang Q."/>
            <person name="Chen L."/>
            <person name="Sun Z."/>
            <person name="Wang K."/>
            <person name="Pan B."/>
            <person name="Chen J."/>
            <person name="Bao Y."/>
            <person name="Liu F."/>
            <person name="Qi X."/>
            <person name="Gang D.R."/>
            <person name="Wen J."/>
            <person name="Li J."/>
        </authorList>
    </citation>
    <scope>NUCLEOTIDE SEQUENCE</scope>
    <source>
        <strain evidence="10">Dzin_1.0</strain>
    </source>
</reference>
<reference evidence="10" key="1">
    <citation type="submission" date="2021-03" db="EMBL/GenBank/DDBJ databases">
        <authorList>
            <person name="Li Z."/>
            <person name="Yang C."/>
        </authorList>
    </citation>
    <scope>NUCLEOTIDE SEQUENCE</scope>
    <source>
        <strain evidence="10">Dzin_1.0</strain>
        <tissue evidence="10">Leaf</tissue>
    </source>
</reference>
<feature type="coiled-coil region" evidence="8">
    <location>
        <begin position="126"/>
        <end position="153"/>
    </location>
</feature>
<keyword evidence="3" id="KW-0238">DNA-binding</keyword>
<dbReference type="GO" id="GO:0000977">
    <property type="term" value="F:RNA polymerase II transcription regulatory region sequence-specific DNA binding"/>
    <property type="evidence" value="ECO:0007669"/>
    <property type="project" value="TreeGrafter"/>
</dbReference>
<dbReference type="InterPro" id="IPR036638">
    <property type="entry name" value="HLH_DNA-bd_sf"/>
</dbReference>
<keyword evidence="4" id="KW-0804">Transcription</keyword>
<feature type="domain" description="BHLH" evidence="9">
    <location>
        <begin position="77"/>
        <end position="129"/>
    </location>
</feature>
<comment type="function">
    <text evidence="6">Transcription activator that binds to the DNA motif 5'-CACGTGG-3' in the promoter of iron (Fe) deficiency-inducible genes as well as of genes involved in iron homeostasis, thus contributing to basal tolerance to iron deficiency, iron uptake from soil and iron transport, particularly during seed maturation and germination. Promotes the accumulation of mugineic acid family phytosiderophores (MAs). Required for ethylene-mediated signaling during iron deficiency responses. Improves growth and yield, especially in calcareous soil with low iron availability. Promotes iron concentration in shoots and grain.</text>
</comment>
<dbReference type="GO" id="GO:0046983">
    <property type="term" value="F:protein dimerization activity"/>
    <property type="evidence" value="ECO:0007669"/>
    <property type="project" value="InterPro"/>
</dbReference>